<comment type="caution">
    <text evidence="10">The sequence shown here is derived from an EMBL/GenBank/DDBJ whole genome shotgun (WGS) entry which is preliminary data.</text>
</comment>
<evidence type="ECO:0000256" key="4">
    <source>
        <dbReference type="ARBA" id="ARBA00023277"/>
    </source>
</evidence>
<evidence type="ECO:0000256" key="6">
    <source>
        <dbReference type="ARBA" id="ARBA00023326"/>
    </source>
</evidence>
<gene>
    <name evidence="10" type="ORF">ORQ98_17260</name>
</gene>
<accession>A0ABT5UBF8</accession>
<dbReference type="Proteomes" id="UP001528823">
    <property type="component" value="Unassembled WGS sequence"/>
</dbReference>
<keyword evidence="5 7" id="KW-0326">Glycosidase</keyword>
<name>A0ABT5UBF8_9GAMM</name>
<keyword evidence="3" id="KW-0136">Cellulose degradation</keyword>
<evidence type="ECO:0000256" key="5">
    <source>
        <dbReference type="ARBA" id="ARBA00023295"/>
    </source>
</evidence>
<dbReference type="SUPFAM" id="SSF51445">
    <property type="entry name" value="(Trans)glycosidases"/>
    <property type="match status" value="1"/>
</dbReference>
<keyword evidence="6" id="KW-0624">Polysaccharide degradation</keyword>
<dbReference type="PROSITE" id="PS51257">
    <property type="entry name" value="PROKAR_LIPOPROTEIN"/>
    <property type="match status" value="1"/>
</dbReference>
<keyword evidence="4" id="KW-0119">Carbohydrate metabolism</keyword>
<evidence type="ECO:0000256" key="8">
    <source>
        <dbReference type="SAM" id="SignalP"/>
    </source>
</evidence>
<dbReference type="EMBL" id="JAPMOU010000023">
    <property type="protein sequence ID" value="MDE1463705.1"/>
    <property type="molecule type" value="Genomic_DNA"/>
</dbReference>
<dbReference type="InterPro" id="IPR050386">
    <property type="entry name" value="Glycosyl_hydrolase_5"/>
</dbReference>
<evidence type="ECO:0000256" key="3">
    <source>
        <dbReference type="ARBA" id="ARBA00023001"/>
    </source>
</evidence>
<dbReference type="Pfam" id="PF00150">
    <property type="entry name" value="Cellulase"/>
    <property type="match status" value="1"/>
</dbReference>
<evidence type="ECO:0000313" key="11">
    <source>
        <dbReference type="Proteomes" id="UP001528823"/>
    </source>
</evidence>
<proteinExistence type="inferred from homology"/>
<dbReference type="PANTHER" id="PTHR31297:SF41">
    <property type="entry name" value="ENDOGLUCANASE, PUTATIVE (AFU_ORTHOLOGUE AFUA_5G01830)-RELATED"/>
    <property type="match status" value="1"/>
</dbReference>
<keyword evidence="11" id="KW-1185">Reference proteome</keyword>
<evidence type="ECO:0000256" key="7">
    <source>
        <dbReference type="RuleBase" id="RU361153"/>
    </source>
</evidence>
<evidence type="ECO:0000313" key="10">
    <source>
        <dbReference type="EMBL" id="MDE1463705.1"/>
    </source>
</evidence>
<organism evidence="10 11">
    <name type="scientific">Spartinivicinus poritis</name>
    <dbReference type="NCBI Taxonomy" id="2994640"/>
    <lineage>
        <taxon>Bacteria</taxon>
        <taxon>Pseudomonadati</taxon>
        <taxon>Pseudomonadota</taxon>
        <taxon>Gammaproteobacteria</taxon>
        <taxon>Oceanospirillales</taxon>
        <taxon>Zooshikellaceae</taxon>
        <taxon>Spartinivicinus</taxon>
    </lineage>
</organism>
<dbReference type="PANTHER" id="PTHR31297">
    <property type="entry name" value="GLUCAN ENDO-1,6-BETA-GLUCOSIDASE B"/>
    <property type="match status" value="1"/>
</dbReference>
<dbReference type="Gene3D" id="3.20.20.80">
    <property type="entry name" value="Glycosidases"/>
    <property type="match status" value="1"/>
</dbReference>
<reference evidence="10 11" key="1">
    <citation type="submission" date="2022-11" db="EMBL/GenBank/DDBJ databases">
        <title>Spartinivicinus poritis sp. nov., isolated from scleractinian coral Porites lutea.</title>
        <authorList>
            <person name="Zhang G."/>
            <person name="Cai L."/>
            <person name="Wei Q."/>
        </authorList>
    </citation>
    <scope>NUCLEOTIDE SEQUENCE [LARGE SCALE GENOMIC DNA]</scope>
    <source>
        <strain evidence="10 11">A2-2</strain>
    </source>
</reference>
<feature type="domain" description="Glycoside hydrolase family 5" evidence="9">
    <location>
        <begin position="38"/>
        <end position="345"/>
    </location>
</feature>
<dbReference type="InterPro" id="IPR017853">
    <property type="entry name" value="GH"/>
</dbReference>
<keyword evidence="2 7" id="KW-0378">Hydrolase</keyword>
<keyword evidence="8" id="KW-0732">Signal</keyword>
<dbReference type="RefSeq" id="WP_274690040.1">
    <property type="nucleotide sequence ID" value="NZ_JAPMOU010000023.1"/>
</dbReference>
<protein>
    <submittedName>
        <fullName evidence="10">Cellulase family glycosylhydrolase</fullName>
    </submittedName>
</protein>
<sequence>MYSIRMVLACFLFIVSCISFAADPIKFWETTQHGGNSFNRLPPSKAYFAALKGYGASWVRLSYDKWQAEKRDFLMGDADNYRGISLQDFTVLANTLERAHQAGIKVVITPLSLPFMRWSQNNGNKFDDRLWQDKKNWDVAAQFWQDLAKQLKDNPAVVAYNIINEPAPEKKGGLAEHADQSTMQDWYKQQQGTSRDLRAFYTKVIHAIRLVDPVTPIMVDAGWYASADAYSYWPAPLADKRILYSFHMYEPYAATSGPNLKRKKPYSYPGIVPFGDGMEYWGAKRVAKYLALPGQWAELHGIPANRMVAGEFGCIRKLPGCKNYLNDVLTVLDQKKYHWAFYSFREDNWDAMDYELGTAKVHWKYWDAMEKGEPDPIKRELTPLFDVIRMRL</sequence>
<evidence type="ECO:0000256" key="1">
    <source>
        <dbReference type="ARBA" id="ARBA00005641"/>
    </source>
</evidence>
<evidence type="ECO:0000256" key="2">
    <source>
        <dbReference type="ARBA" id="ARBA00022801"/>
    </source>
</evidence>
<comment type="similarity">
    <text evidence="1 7">Belongs to the glycosyl hydrolase 5 (cellulase A) family.</text>
</comment>
<evidence type="ECO:0000259" key="9">
    <source>
        <dbReference type="Pfam" id="PF00150"/>
    </source>
</evidence>
<feature type="chain" id="PRO_5047255940" evidence="8">
    <location>
        <begin position="22"/>
        <end position="392"/>
    </location>
</feature>
<feature type="signal peptide" evidence="8">
    <location>
        <begin position="1"/>
        <end position="21"/>
    </location>
</feature>
<dbReference type="InterPro" id="IPR001547">
    <property type="entry name" value="Glyco_hydro_5"/>
</dbReference>